<organism evidence="1 2">
    <name type="scientific">Deinococcus xianganensis</name>
    <dbReference type="NCBI Taxonomy" id="1507289"/>
    <lineage>
        <taxon>Bacteria</taxon>
        <taxon>Thermotogati</taxon>
        <taxon>Deinococcota</taxon>
        <taxon>Deinococci</taxon>
        <taxon>Deinococcales</taxon>
        <taxon>Deinococcaceae</taxon>
        <taxon>Deinococcus</taxon>
    </lineage>
</organism>
<protein>
    <submittedName>
        <fullName evidence="1">Uncharacterized protein</fullName>
    </submittedName>
</protein>
<gene>
    <name evidence="1" type="ORF">GLX28_13480</name>
</gene>
<sequence length="157" mass="16955">MTPDPHAALMTEGDRLARQLTQTLHVTTHDPARLTLLGRSLALNLVNAFGQTLEHVTRHAGHPVHAQLTCDAHGHATLHLTRAGPSSRDLPLGDLPAADLLRDLLWPHGTLHPAIREHLQNALSGSEHHATRALVAALRHPSVLKGMEAKIRAVLTA</sequence>
<evidence type="ECO:0000313" key="2">
    <source>
        <dbReference type="Proteomes" id="UP000430519"/>
    </source>
</evidence>
<reference evidence="1 2" key="1">
    <citation type="submission" date="2019-11" db="EMBL/GenBank/DDBJ databases">
        <title>Genome sequence of Deinococcus xianganensis Y35, AI-2 producing algicidal bacterium, isolated from lake water.</title>
        <authorList>
            <person name="Li Y."/>
        </authorList>
    </citation>
    <scope>NUCLEOTIDE SEQUENCE [LARGE SCALE GENOMIC DNA]</scope>
    <source>
        <strain evidence="1 2">Y35</strain>
    </source>
</reference>
<dbReference type="RefSeq" id="WP_160980295.1">
    <property type="nucleotide sequence ID" value="NZ_WVHK01000052.1"/>
</dbReference>
<accession>A0A6I4YL57</accession>
<proteinExistence type="predicted"/>
<name>A0A6I4YL57_9DEIO</name>
<comment type="caution">
    <text evidence="1">The sequence shown here is derived from an EMBL/GenBank/DDBJ whole genome shotgun (WGS) entry which is preliminary data.</text>
</comment>
<evidence type="ECO:0000313" key="1">
    <source>
        <dbReference type="EMBL" id="MXV20646.1"/>
    </source>
</evidence>
<dbReference type="Proteomes" id="UP000430519">
    <property type="component" value="Unassembled WGS sequence"/>
</dbReference>
<dbReference type="AlphaFoldDB" id="A0A6I4YL57"/>
<dbReference type="EMBL" id="WVHK01000052">
    <property type="protein sequence ID" value="MXV20646.1"/>
    <property type="molecule type" value="Genomic_DNA"/>
</dbReference>
<keyword evidence="2" id="KW-1185">Reference proteome</keyword>